<gene>
    <name evidence="1" type="ORF">EVAR_4328_1</name>
</gene>
<dbReference type="AlphaFoldDB" id="A0A4C1VE03"/>
<reference evidence="1 2" key="1">
    <citation type="journal article" date="2019" name="Commun. Biol.">
        <title>The bagworm genome reveals a unique fibroin gene that provides high tensile strength.</title>
        <authorList>
            <person name="Kono N."/>
            <person name="Nakamura H."/>
            <person name="Ohtoshi R."/>
            <person name="Tomita M."/>
            <person name="Numata K."/>
            <person name="Arakawa K."/>
        </authorList>
    </citation>
    <scope>NUCLEOTIDE SEQUENCE [LARGE SCALE GENOMIC DNA]</scope>
</reference>
<evidence type="ECO:0000313" key="2">
    <source>
        <dbReference type="Proteomes" id="UP000299102"/>
    </source>
</evidence>
<evidence type="ECO:0000313" key="1">
    <source>
        <dbReference type="EMBL" id="GBP36184.1"/>
    </source>
</evidence>
<dbReference type="EMBL" id="BGZK01000315">
    <property type="protein sequence ID" value="GBP36184.1"/>
    <property type="molecule type" value="Genomic_DNA"/>
</dbReference>
<keyword evidence="2" id="KW-1185">Reference proteome</keyword>
<sequence length="147" mass="16658">MKKTLNNSETSCVYVIRDDDEYLLNEENKIKERWKNYFESVFACKDTVADDKLTAIVCMIDDGNENEITMDEVMKELKLMKVGKAVGYDGGSSEMLRGDGGIVASLLYQLFNKYWKAIGYLTTDVKQSLYLSIKGKVHGVFVQITAL</sequence>
<protein>
    <submittedName>
        <fullName evidence="1">Uncharacterized protein</fullName>
    </submittedName>
</protein>
<comment type="caution">
    <text evidence="1">The sequence shown here is derived from an EMBL/GenBank/DDBJ whole genome shotgun (WGS) entry which is preliminary data.</text>
</comment>
<proteinExistence type="predicted"/>
<accession>A0A4C1VE03</accession>
<dbReference type="OrthoDB" id="6779428at2759"/>
<name>A0A4C1VE03_EUMVA</name>
<organism evidence="1 2">
    <name type="scientific">Eumeta variegata</name>
    <name type="common">Bagworm moth</name>
    <name type="synonym">Eumeta japonica</name>
    <dbReference type="NCBI Taxonomy" id="151549"/>
    <lineage>
        <taxon>Eukaryota</taxon>
        <taxon>Metazoa</taxon>
        <taxon>Ecdysozoa</taxon>
        <taxon>Arthropoda</taxon>
        <taxon>Hexapoda</taxon>
        <taxon>Insecta</taxon>
        <taxon>Pterygota</taxon>
        <taxon>Neoptera</taxon>
        <taxon>Endopterygota</taxon>
        <taxon>Lepidoptera</taxon>
        <taxon>Glossata</taxon>
        <taxon>Ditrysia</taxon>
        <taxon>Tineoidea</taxon>
        <taxon>Psychidae</taxon>
        <taxon>Oiketicinae</taxon>
        <taxon>Eumeta</taxon>
    </lineage>
</organism>
<dbReference type="Proteomes" id="UP000299102">
    <property type="component" value="Unassembled WGS sequence"/>
</dbReference>